<evidence type="ECO:0000313" key="1">
    <source>
        <dbReference type="EMBL" id="KGM01163.1"/>
    </source>
</evidence>
<keyword evidence="2" id="KW-1185">Reference proteome</keyword>
<reference evidence="1 2" key="1">
    <citation type="submission" date="2013-10" db="EMBL/GenBank/DDBJ databases">
        <authorList>
            <person name="Wang G."/>
            <person name="Zhuang W."/>
        </authorList>
    </citation>
    <scope>NUCLEOTIDE SEQUENCE [LARGE SCALE GENOMIC DNA]</scope>
    <source>
        <strain evidence="1 2">DSM 20118</strain>
    </source>
</reference>
<accession>A0A0A0B4Q5</accession>
<gene>
    <name evidence="1" type="ORF">Q760_03465</name>
</gene>
<proteinExistence type="predicted"/>
<dbReference type="EMBL" id="AXNT01000128">
    <property type="protein sequence ID" value="KGM01163.1"/>
    <property type="molecule type" value="Genomic_DNA"/>
</dbReference>
<dbReference type="AlphaFoldDB" id="A0A0A0B4Q5"/>
<comment type="caution">
    <text evidence="1">The sequence shown here is derived from an EMBL/GenBank/DDBJ whole genome shotgun (WGS) entry which is preliminary data.</text>
</comment>
<organism evidence="1 2">
    <name type="scientific">Cellulomonas cellasea DSM 20118</name>
    <dbReference type="NCBI Taxonomy" id="1408250"/>
    <lineage>
        <taxon>Bacteria</taxon>
        <taxon>Bacillati</taxon>
        <taxon>Actinomycetota</taxon>
        <taxon>Actinomycetes</taxon>
        <taxon>Micrococcales</taxon>
        <taxon>Cellulomonadaceae</taxon>
        <taxon>Cellulomonas</taxon>
    </lineage>
</organism>
<dbReference type="STRING" id="1408250.Q760_03465"/>
<dbReference type="Proteomes" id="UP000029833">
    <property type="component" value="Unassembled WGS sequence"/>
</dbReference>
<dbReference type="RefSeq" id="WP_034633389.1">
    <property type="nucleotide sequence ID" value="NZ_AXNT01000128.1"/>
</dbReference>
<dbReference type="OrthoDB" id="5219604at2"/>
<name>A0A0A0B4Q5_9CELL</name>
<evidence type="ECO:0000313" key="2">
    <source>
        <dbReference type="Proteomes" id="UP000029833"/>
    </source>
</evidence>
<protein>
    <submittedName>
        <fullName evidence="1">Uncharacterized protein</fullName>
    </submittedName>
</protein>
<sequence>MGQNSKFGPQGDLVASFLAEVRTRQVDWAEHAVRAENPGVTPAMIAIADMRWPRAVLSAVDNAGLEAFASLGLSRSDFADPLALGDVKVSVSSATKAIAAGDKLAIEHRRALLEPFVAEGFESAAAALQESTELP</sequence>